<evidence type="ECO:0000256" key="1">
    <source>
        <dbReference type="SAM" id="MobiDB-lite"/>
    </source>
</evidence>
<accession>A0AAD1ADB8</accession>
<reference evidence="2 3" key="1">
    <citation type="submission" date="2018-03" db="EMBL/GenBank/DDBJ databases">
        <title>Bacteriophage NCPPB3778 and a type I-E CRISPR drive the evolution of the US Biological Select Agent, Rathayibacter toxicus.</title>
        <authorList>
            <person name="Davis E.W.II."/>
            <person name="Tabima J.F."/>
            <person name="Weisberg A.J."/>
            <person name="Dantas Lopes L."/>
            <person name="Wiseman M.S."/>
            <person name="Wiseman M.S."/>
            <person name="Pupko T."/>
            <person name="Belcher M.S."/>
            <person name="Sechler A.J."/>
            <person name="Tancos M.A."/>
            <person name="Schroeder B.K."/>
            <person name="Murray T.D."/>
            <person name="Luster D.G."/>
            <person name="Schneider W.L."/>
            <person name="Rogers E."/>
            <person name="Andreote F.D."/>
            <person name="Grunwald N.J."/>
            <person name="Putnam M.L."/>
            <person name="Chang J.H."/>
        </authorList>
    </citation>
    <scope>NUCLEOTIDE SEQUENCE [LARGE SCALE GENOMIC DNA]</scope>
    <source>
        <strain evidence="2 3">NCCPB 2253</strain>
    </source>
</reference>
<dbReference type="KEGG" id="ria:C7V51_03080"/>
<dbReference type="Proteomes" id="UP000283946">
    <property type="component" value="Chromosome"/>
</dbReference>
<name>A0AAD1ADB8_9MICO</name>
<sequence length="415" mass="46199">MRAFAATIAWATGEHVLADLDGAGGHIVILLPTQGKLHTETRKGPRQLPVFINWSTGPVLTIPRGHDPVEATWRVVERGITRSGTVIFGVDQGHDVVRSGPYPADAAEPEVHRVTSGSALARLRRNLQRAGENAEWTFVQTLEAFVAHMLDLANRRVAREIEGLDEDDDWTGGERLGVLDDITLEKLTGELLWGGPSNRSGVSAVRTMVRRIATTPINQQPIVSYLDRNISARAESAIRAEIRDPHIGPKIRRFAATHRATDLASFIAAYRSRHPEDELGPRRATRALTAGRTVNAVTHPLFEEDHSFARATRHDHDEEEPLELNEVGPTRRPPRERRRHAAPERRKESRESDARGMAVLDRGRLRHHHGRAHRREHTRGRSPPSANAASDPQPPAQLGRRPQRPSDHAPAPRAR</sequence>
<organism evidence="2 3">
    <name type="scientific">Rathayibacter iranicus</name>
    <dbReference type="NCBI Taxonomy" id="59737"/>
    <lineage>
        <taxon>Bacteria</taxon>
        <taxon>Bacillati</taxon>
        <taxon>Actinomycetota</taxon>
        <taxon>Actinomycetes</taxon>
        <taxon>Micrococcales</taxon>
        <taxon>Microbacteriaceae</taxon>
        <taxon>Rathayibacter</taxon>
    </lineage>
</organism>
<evidence type="ECO:0000313" key="3">
    <source>
        <dbReference type="Proteomes" id="UP000283946"/>
    </source>
</evidence>
<dbReference type="EMBL" id="CP028130">
    <property type="protein sequence ID" value="AZZ54980.1"/>
    <property type="molecule type" value="Genomic_DNA"/>
</dbReference>
<protein>
    <submittedName>
        <fullName evidence="2">Uncharacterized protein</fullName>
    </submittedName>
</protein>
<feature type="region of interest" description="Disordered" evidence="1">
    <location>
        <begin position="312"/>
        <end position="415"/>
    </location>
</feature>
<feature type="compositionally biased region" description="Basic and acidic residues" evidence="1">
    <location>
        <begin position="341"/>
        <end position="354"/>
    </location>
</feature>
<evidence type="ECO:0000313" key="2">
    <source>
        <dbReference type="EMBL" id="AZZ54980.1"/>
    </source>
</evidence>
<proteinExistence type="predicted"/>
<feature type="compositionally biased region" description="Basic residues" evidence="1">
    <location>
        <begin position="364"/>
        <end position="380"/>
    </location>
</feature>
<dbReference type="AlphaFoldDB" id="A0AAD1ADB8"/>
<gene>
    <name evidence="2" type="ORF">C7V51_03080</name>
</gene>